<name>A0A812NLH4_9DINO</name>
<gene>
    <name evidence="2" type="ORF">SNEC2469_LOCUS7783</name>
</gene>
<dbReference type="AlphaFoldDB" id="A0A812NLH4"/>
<organism evidence="2 3">
    <name type="scientific">Symbiodinium necroappetens</name>
    <dbReference type="NCBI Taxonomy" id="1628268"/>
    <lineage>
        <taxon>Eukaryota</taxon>
        <taxon>Sar</taxon>
        <taxon>Alveolata</taxon>
        <taxon>Dinophyceae</taxon>
        <taxon>Suessiales</taxon>
        <taxon>Symbiodiniaceae</taxon>
        <taxon>Symbiodinium</taxon>
    </lineage>
</organism>
<protein>
    <submittedName>
        <fullName evidence="2">Uncharacterized protein</fullName>
    </submittedName>
</protein>
<proteinExistence type="predicted"/>
<evidence type="ECO:0000256" key="1">
    <source>
        <dbReference type="SAM" id="MobiDB-lite"/>
    </source>
</evidence>
<reference evidence="2" key="1">
    <citation type="submission" date="2021-02" db="EMBL/GenBank/DDBJ databases">
        <authorList>
            <person name="Dougan E. K."/>
            <person name="Rhodes N."/>
            <person name="Thang M."/>
            <person name="Chan C."/>
        </authorList>
    </citation>
    <scope>NUCLEOTIDE SEQUENCE</scope>
</reference>
<evidence type="ECO:0000313" key="2">
    <source>
        <dbReference type="EMBL" id="CAE7312681.1"/>
    </source>
</evidence>
<accession>A0A812NLH4</accession>
<dbReference type="EMBL" id="CAJNJA010013090">
    <property type="protein sequence ID" value="CAE7312681.1"/>
    <property type="molecule type" value="Genomic_DNA"/>
</dbReference>
<comment type="caution">
    <text evidence="2">The sequence shown here is derived from an EMBL/GenBank/DDBJ whole genome shotgun (WGS) entry which is preliminary data.</text>
</comment>
<feature type="region of interest" description="Disordered" evidence="1">
    <location>
        <begin position="54"/>
        <end position="82"/>
    </location>
</feature>
<dbReference type="Proteomes" id="UP000601435">
    <property type="component" value="Unassembled WGS sequence"/>
</dbReference>
<dbReference type="OrthoDB" id="10317857at2759"/>
<keyword evidence="3" id="KW-1185">Reference proteome</keyword>
<sequence length="82" mass="9030">MTPTTPPPGAPPGTCGCQCCSQKRLEASMFRSCRRSAMLTQRLLRRLRFAATESLLSRPSGPSIPKGPGDRWKIPPNYEVAR</sequence>
<evidence type="ECO:0000313" key="3">
    <source>
        <dbReference type="Proteomes" id="UP000601435"/>
    </source>
</evidence>